<accession>A0AAD4D4B3</accession>
<dbReference type="GO" id="GO:0005794">
    <property type="term" value="C:Golgi apparatus"/>
    <property type="evidence" value="ECO:0007669"/>
    <property type="project" value="TreeGrafter"/>
</dbReference>
<evidence type="ECO:0000256" key="6">
    <source>
        <dbReference type="ARBA" id="ARBA00023139"/>
    </source>
</evidence>
<gene>
    <name evidence="13" type="ORF">BGZ95_003363</name>
</gene>
<dbReference type="PANTHER" id="PTHR22883">
    <property type="entry name" value="ZINC FINGER DHHC DOMAIN CONTAINING PROTEIN"/>
    <property type="match status" value="1"/>
</dbReference>
<comment type="subcellular location">
    <subcellularLocation>
        <location evidence="1">Membrane</location>
        <topology evidence="1">Multi-pass membrane protein</topology>
    </subcellularLocation>
</comment>
<sequence length="431" mass="49284">MLTVLAIYISFILLLVFVLLFGPSPRFRNGIIGKLHEFITETIWTYLGRAMTKVLGEGSLTKFAGCWSYLSEQRNPSLQLLYMFFITGSIGTFMACGYDLLDATDLALIHKQFVIPVMIAFTYACFFIASSIGPGEISSRNVRRALEVYPYDHLLFDPKTCGTCKIQKPARSKHCSLCNMCVARSDHHCGWINQCVGHNNHRYFMLFLYSAVQVCWYGTFLIYKIFVSRMYDSPMFKFLKHTGRWDQLGFLKDYHIFIYQMQTDKSLGALGVFASLAGLVIFIFLIYNIYLIATGVTTNESFKWEDIGEMIYRKELVEVIETDAAGTQIGAKRYEQRDRRHPSHPRYVGPPVLPQESPKPAQSSSREVIEIEKVISKMREIDNIYDQGMVANLKSIFWPPNLDQPSSLPIKAKITRAANSHSSSKNHRKNK</sequence>
<evidence type="ECO:0000256" key="11">
    <source>
        <dbReference type="SAM" id="MobiDB-lite"/>
    </source>
</evidence>
<evidence type="ECO:0000256" key="5">
    <source>
        <dbReference type="ARBA" id="ARBA00023136"/>
    </source>
</evidence>
<dbReference type="PANTHER" id="PTHR22883:SF488">
    <property type="entry name" value="PALMITOYLTRANSFERASE"/>
    <property type="match status" value="1"/>
</dbReference>
<protein>
    <recommendedName>
        <fullName evidence="10">Palmitoyltransferase</fullName>
        <ecNumber evidence="10">2.3.1.225</ecNumber>
    </recommendedName>
</protein>
<keyword evidence="3 10" id="KW-0812">Transmembrane</keyword>
<feature type="transmembrane region" description="Helical" evidence="10">
    <location>
        <begin position="267"/>
        <end position="293"/>
    </location>
</feature>
<name>A0AAD4D4B3_9FUNG</name>
<evidence type="ECO:0000256" key="4">
    <source>
        <dbReference type="ARBA" id="ARBA00022989"/>
    </source>
</evidence>
<evidence type="ECO:0000256" key="3">
    <source>
        <dbReference type="ARBA" id="ARBA00022692"/>
    </source>
</evidence>
<comment type="catalytic activity">
    <reaction evidence="9 10">
        <text>L-cysteinyl-[protein] + hexadecanoyl-CoA = S-hexadecanoyl-L-cysteinyl-[protein] + CoA</text>
        <dbReference type="Rhea" id="RHEA:36683"/>
        <dbReference type="Rhea" id="RHEA-COMP:10131"/>
        <dbReference type="Rhea" id="RHEA-COMP:11032"/>
        <dbReference type="ChEBI" id="CHEBI:29950"/>
        <dbReference type="ChEBI" id="CHEBI:57287"/>
        <dbReference type="ChEBI" id="CHEBI:57379"/>
        <dbReference type="ChEBI" id="CHEBI:74151"/>
        <dbReference type="EC" id="2.3.1.225"/>
    </reaction>
</comment>
<organism evidence="13 14">
    <name type="scientific">Linnemannia exigua</name>
    <dbReference type="NCBI Taxonomy" id="604196"/>
    <lineage>
        <taxon>Eukaryota</taxon>
        <taxon>Fungi</taxon>
        <taxon>Fungi incertae sedis</taxon>
        <taxon>Mucoromycota</taxon>
        <taxon>Mortierellomycotina</taxon>
        <taxon>Mortierellomycetes</taxon>
        <taxon>Mortierellales</taxon>
        <taxon>Mortierellaceae</taxon>
        <taxon>Linnemannia</taxon>
    </lineage>
</organism>
<dbReference type="InterPro" id="IPR039859">
    <property type="entry name" value="PFA4/ZDH16/20/ERF2-like"/>
</dbReference>
<comment type="caution">
    <text evidence="13">The sequence shown here is derived from an EMBL/GenBank/DDBJ whole genome shotgun (WGS) entry which is preliminary data.</text>
</comment>
<keyword evidence="7" id="KW-0449">Lipoprotein</keyword>
<dbReference type="AlphaFoldDB" id="A0AAD4D4B3"/>
<dbReference type="EC" id="2.3.1.225" evidence="10"/>
<feature type="transmembrane region" description="Helical" evidence="10">
    <location>
        <begin position="206"/>
        <end position="226"/>
    </location>
</feature>
<evidence type="ECO:0000256" key="10">
    <source>
        <dbReference type="RuleBase" id="RU079119"/>
    </source>
</evidence>
<comment type="domain">
    <text evidence="10">The DHHC domain is required for palmitoyltransferase activity.</text>
</comment>
<feature type="transmembrane region" description="Helical" evidence="10">
    <location>
        <begin position="80"/>
        <end position="101"/>
    </location>
</feature>
<keyword evidence="8 10" id="KW-0012">Acyltransferase</keyword>
<evidence type="ECO:0000256" key="7">
    <source>
        <dbReference type="ARBA" id="ARBA00023288"/>
    </source>
</evidence>
<dbReference type="InterPro" id="IPR001594">
    <property type="entry name" value="Palmitoyltrfase_DHHC"/>
</dbReference>
<evidence type="ECO:0000313" key="14">
    <source>
        <dbReference type="Proteomes" id="UP001194580"/>
    </source>
</evidence>
<keyword evidence="2 10" id="KW-0808">Transferase</keyword>
<reference evidence="13" key="1">
    <citation type="journal article" date="2020" name="Fungal Divers.">
        <title>Resolving the Mortierellaceae phylogeny through synthesis of multi-gene phylogenetics and phylogenomics.</title>
        <authorList>
            <person name="Vandepol N."/>
            <person name="Liber J."/>
            <person name="Desiro A."/>
            <person name="Na H."/>
            <person name="Kennedy M."/>
            <person name="Barry K."/>
            <person name="Grigoriev I.V."/>
            <person name="Miller A.N."/>
            <person name="O'Donnell K."/>
            <person name="Stajich J.E."/>
            <person name="Bonito G."/>
        </authorList>
    </citation>
    <scope>NUCLEOTIDE SEQUENCE</scope>
    <source>
        <strain evidence="13">NRRL 28262</strain>
    </source>
</reference>
<dbReference type="Proteomes" id="UP001194580">
    <property type="component" value="Unassembled WGS sequence"/>
</dbReference>
<dbReference type="PROSITE" id="PS50216">
    <property type="entry name" value="DHHC"/>
    <property type="match status" value="1"/>
</dbReference>
<dbReference type="EMBL" id="JAAAIL010001766">
    <property type="protein sequence ID" value="KAG0265332.1"/>
    <property type="molecule type" value="Genomic_DNA"/>
</dbReference>
<evidence type="ECO:0000256" key="2">
    <source>
        <dbReference type="ARBA" id="ARBA00022679"/>
    </source>
</evidence>
<feature type="transmembrane region" description="Helical" evidence="10">
    <location>
        <begin position="6"/>
        <end position="24"/>
    </location>
</feature>
<comment type="similarity">
    <text evidence="10">Belongs to the DHHC palmitoyltransferase family.</text>
</comment>
<evidence type="ECO:0000256" key="1">
    <source>
        <dbReference type="ARBA" id="ARBA00004141"/>
    </source>
</evidence>
<feature type="region of interest" description="Disordered" evidence="11">
    <location>
        <begin position="330"/>
        <end position="366"/>
    </location>
</feature>
<keyword evidence="5 10" id="KW-0472">Membrane</keyword>
<feature type="domain" description="Palmitoyltransferase DHHC" evidence="12">
    <location>
        <begin position="158"/>
        <end position="304"/>
    </location>
</feature>
<dbReference type="GO" id="GO:0006612">
    <property type="term" value="P:protein targeting to membrane"/>
    <property type="evidence" value="ECO:0007669"/>
    <property type="project" value="TreeGrafter"/>
</dbReference>
<dbReference type="GO" id="GO:0019706">
    <property type="term" value="F:protein-cysteine S-palmitoyltransferase activity"/>
    <property type="evidence" value="ECO:0007669"/>
    <property type="project" value="UniProtKB-EC"/>
</dbReference>
<keyword evidence="6" id="KW-0564">Palmitate</keyword>
<evidence type="ECO:0000256" key="9">
    <source>
        <dbReference type="ARBA" id="ARBA00048048"/>
    </source>
</evidence>
<keyword evidence="4 10" id="KW-1133">Transmembrane helix</keyword>
<evidence type="ECO:0000313" key="13">
    <source>
        <dbReference type="EMBL" id="KAG0265332.1"/>
    </source>
</evidence>
<dbReference type="Pfam" id="PF01529">
    <property type="entry name" value="DHHC"/>
    <property type="match status" value="1"/>
</dbReference>
<proteinExistence type="inferred from homology"/>
<dbReference type="GO" id="GO:0016020">
    <property type="term" value="C:membrane"/>
    <property type="evidence" value="ECO:0007669"/>
    <property type="project" value="UniProtKB-SubCell"/>
</dbReference>
<evidence type="ECO:0000256" key="8">
    <source>
        <dbReference type="ARBA" id="ARBA00023315"/>
    </source>
</evidence>
<evidence type="ECO:0000259" key="12">
    <source>
        <dbReference type="Pfam" id="PF01529"/>
    </source>
</evidence>
<dbReference type="GO" id="GO:0005783">
    <property type="term" value="C:endoplasmic reticulum"/>
    <property type="evidence" value="ECO:0007669"/>
    <property type="project" value="TreeGrafter"/>
</dbReference>
<feature type="transmembrane region" description="Helical" evidence="10">
    <location>
        <begin position="113"/>
        <end position="134"/>
    </location>
</feature>
<keyword evidence="14" id="KW-1185">Reference proteome</keyword>